<dbReference type="SUPFAM" id="SSF46689">
    <property type="entry name" value="Homeodomain-like"/>
    <property type="match status" value="1"/>
</dbReference>
<keyword evidence="1" id="KW-0805">Transcription regulation</keyword>
<reference evidence="6 7" key="1">
    <citation type="submission" date="2018-12" db="EMBL/GenBank/DDBJ databases">
        <title>Dyella dinghuensis sp. nov. DHOA06 and Dyella choica sp. nov. 4M-K27, isolated from forest soil.</title>
        <authorList>
            <person name="Qiu L.-H."/>
            <person name="Gao Z.-H."/>
        </authorList>
    </citation>
    <scope>NUCLEOTIDE SEQUENCE [LARGE SCALE GENOMIC DNA]</scope>
    <source>
        <strain evidence="6 7">4M-K27</strain>
    </source>
</reference>
<organism evidence="6 7">
    <name type="scientific">Dyella choica</name>
    <dbReference type="NCBI Taxonomy" id="1927959"/>
    <lineage>
        <taxon>Bacteria</taxon>
        <taxon>Pseudomonadati</taxon>
        <taxon>Pseudomonadota</taxon>
        <taxon>Gammaproteobacteria</taxon>
        <taxon>Lysobacterales</taxon>
        <taxon>Rhodanobacteraceae</taxon>
        <taxon>Dyella</taxon>
    </lineage>
</organism>
<dbReference type="PANTHER" id="PTHR30055">
    <property type="entry name" value="HTH-TYPE TRANSCRIPTIONAL REGULATOR RUTR"/>
    <property type="match status" value="1"/>
</dbReference>
<dbReference type="GO" id="GO:0003700">
    <property type="term" value="F:DNA-binding transcription factor activity"/>
    <property type="evidence" value="ECO:0007669"/>
    <property type="project" value="TreeGrafter"/>
</dbReference>
<evidence type="ECO:0000259" key="5">
    <source>
        <dbReference type="PROSITE" id="PS50977"/>
    </source>
</evidence>
<dbReference type="InterPro" id="IPR001647">
    <property type="entry name" value="HTH_TetR"/>
</dbReference>
<dbReference type="PRINTS" id="PR00455">
    <property type="entry name" value="HTHTETR"/>
</dbReference>
<dbReference type="InterPro" id="IPR050109">
    <property type="entry name" value="HTH-type_TetR-like_transc_reg"/>
</dbReference>
<accession>A0A3S0PMF9</accession>
<gene>
    <name evidence="6" type="ORF">EKH80_09655</name>
</gene>
<evidence type="ECO:0000256" key="2">
    <source>
        <dbReference type="ARBA" id="ARBA00023125"/>
    </source>
</evidence>
<keyword evidence="2 4" id="KW-0238">DNA-binding</keyword>
<dbReference type="InterPro" id="IPR009057">
    <property type="entry name" value="Homeodomain-like_sf"/>
</dbReference>
<sequence>MTTRIPAKHRAMRKAPKQLRSQSTVEGIVEAGARVLAQRGWAKFTTNEVARVAGASIGSLYQYFPNKLAIAEAIRQRHLSQLLAVLPDPGKQGKALSLNRHVDQLIDGVVAAHSINQKLHRILLDEVPLAARSFDTDFEREYLHRYEILTRVALDDGARNLMAARILADAVEGIVHAAASREELGSSAVRIEVKRMVSAYLLALQRA</sequence>
<dbReference type="OrthoDB" id="9816320at2"/>
<feature type="DNA-binding region" description="H-T-H motif" evidence="4">
    <location>
        <begin position="45"/>
        <end position="64"/>
    </location>
</feature>
<proteinExistence type="predicted"/>
<evidence type="ECO:0000313" key="6">
    <source>
        <dbReference type="EMBL" id="RUL75978.1"/>
    </source>
</evidence>
<evidence type="ECO:0000256" key="3">
    <source>
        <dbReference type="ARBA" id="ARBA00023163"/>
    </source>
</evidence>
<dbReference type="GO" id="GO:0000976">
    <property type="term" value="F:transcription cis-regulatory region binding"/>
    <property type="evidence" value="ECO:0007669"/>
    <property type="project" value="TreeGrafter"/>
</dbReference>
<dbReference type="PANTHER" id="PTHR30055:SF234">
    <property type="entry name" value="HTH-TYPE TRANSCRIPTIONAL REGULATOR BETI"/>
    <property type="match status" value="1"/>
</dbReference>
<keyword evidence="7" id="KW-1185">Reference proteome</keyword>
<protein>
    <submittedName>
        <fullName evidence="6">TetR/AcrR family transcriptional regulator</fullName>
    </submittedName>
</protein>
<name>A0A3S0PMF9_9GAMM</name>
<evidence type="ECO:0000256" key="4">
    <source>
        <dbReference type="PROSITE-ProRule" id="PRU00335"/>
    </source>
</evidence>
<dbReference type="Pfam" id="PF17918">
    <property type="entry name" value="TetR_C_15"/>
    <property type="match status" value="1"/>
</dbReference>
<dbReference type="AlphaFoldDB" id="A0A3S0PMF9"/>
<dbReference type="PROSITE" id="PS50977">
    <property type="entry name" value="HTH_TETR_2"/>
    <property type="match status" value="1"/>
</dbReference>
<dbReference type="Gene3D" id="1.10.357.10">
    <property type="entry name" value="Tetracycline Repressor, domain 2"/>
    <property type="match status" value="1"/>
</dbReference>
<dbReference type="Proteomes" id="UP000274358">
    <property type="component" value="Unassembled WGS sequence"/>
</dbReference>
<dbReference type="RefSeq" id="WP_126684543.1">
    <property type="nucleotide sequence ID" value="NZ_RYYV01000006.1"/>
</dbReference>
<feature type="domain" description="HTH tetR-type" evidence="5">
    <location>
        <begin position="22"/>
        <end position="82"/>
    </location>
</feature>
<keyword evidence="3" id="KW-0804">Transcription</keyword>
<dbReference type="InterPro" id="IPR041669">
    <property type="entry name" value="TetR_C_15"/>
</dbReference>
<dbReference type="EMBL" id="RYYV01000006">
    <property type="protein sequence ID" value="RUL75978.1"/>
    <property type="molecule type" value="Genomic_DNA"/>
</dbReference>
<evidence type="ECO:0000256" key="1">
    <source>
        <dbReference type="ARBA" id="ARBA00023015"/>
    </source>
</evidence>
<evidence type="ECO:0000313" key="7">
    <source>
        <dbReference type="Proteomes" id="UP000274358"/>
    </source>
</evidence>
<dbReference type="Pfam" id="PF00440">
    <property type="entry name" value="TetR_N"/>
    <property type="match status" value="1"/>
</dbReference>
<comment type="caution">
    <text evidence="6">The sequence shown here is derived from an EMBL/GenBank/DDBJ whole genome shotgun (WGS) entry which is preliminary data.</text>
</comment>